<accession>A0AAJ7XAL7</accession>
<protein>
    <recommendedName>
        <fullName evidence="10">Protein Wnt</fullName>
    </recommendedName>
</protein>
<keyword evidence="12" id="KW-1185">Reference proteome</keyword>
<evidence type="ECO:0000256" key="8">
    <source>
        <dbReference type="ARBA" id="ARBA00023180"/>
    </source>
</evidence>
<feature type="compositionally biased region" description="Acidic residues" evidence="11">
    <location>
        <begin position="411"/>
        <end position="439"/>
    </location>
</feature>
<evidence type="ECO:0000256" key="4">
    <source>
        <dbReference type="ARBA" id="ARBA00022525"/>
    </source>
</evidence>
<evidence type="ECO:0000256" key="3">
    <source>
        <dbReference type="ARBA" id="ARBA00022473"/>
    </source>
</evidence>
<comment type="subcellular location">
    <subcellularLocation>
        <location evidence="1 10">Secreted</location>
        <location evidence="1 10">Extracellular space</location>
        <location evidence="1 10">Extracellular matrix</location>
    </subcellularLocation>
</comment>
<dbReference type="KEGG" id="pmrn:116952251"/>
<keyword evidence="8" id="KW-0325">Glycoprotein</keyword>
<dbReference type="PANTHER" id="PTHR12027:SF112">
    <property type="entry name" value="PROTEIN WNT-2"/>
    <property type="match status" value="1"/>
</dbReference>
<keyword evidence="6 10" id="KW-0879">Wnt signaling pathway</keyword>
<evidence type="ECO:0000313" key="13">
    <source>
        <dbReference type="RefSeq" id="XP_032827330.1"/>
    </source>
</evidence>
<dbReference type="GO" id="GO:0045165">
    <property type="term" value="P:cell fate commitment"/>
    <property type="evidence" value="ECO:0007669"/>
    <property type="project" value="TreeGrafter"/>
</dbReference>
<dbReference type="InterPro" id="IPR018161">
    <property type="entry name" value="Wnt_CS"/>
</dbReference>
<keyword evidence="7" id="KW-1015">Disulfide bond</keyword>
<dbReference type="PRINTS" id="PR01349">
    <property type="entry name" value="WNTPROTEIN"/>
</dbReference>
<gene>
    <name evidence="13" type="primary">LOC116952251</name>
</gene>
<dbReference type="GO" id="GO:0030182">
    <property type="term" value="P:neuron differentiation"/>
    <property type="evidence" value="ECO:0007669"/>
    <property type="project" value="TreeGrafter"/>
</dbReference>
<evidence type="ECO:0000256" key="1">
    <source>
        <dbReference type="ARBA" id="ARBA00004498"/>
    </source>
</evidence>
<dbReference type="InterPro" id="IPR005817">
    <property type="entry name" value="Wnt"/>
</dbReference>
<dbReference type="GO" id="GO:0005125">
    <property type="term" value="F:cytokine activity"/>
    <property type="evidence" value="ECO:0007669"/>
    <property type="project" value="TreeGrafter"/>
</dbReference>
<dbReference type="Pfam" id="PF00110">
    <property type="entry name" value="wnt"/>
    <property type="match status" value="2"/>
</dbReference>
<dbReference type="PROSITE" id="PS00246">
    <property type="entry name" value="WNT1"/>
    <property type="match status" value="1"/>
</dbReference>
<dbReference type="RefSeq" id="XP_032827330.1">
    <property type="nucleotide sequence ID" value="XM_032971439.1"/>
</dbReference>
<dbReference type="GO" id="GO:0005615">
    <property type="term" value="C:extracellular space"/>
    <property type="evidence" value="ECO:0007669"/>
    <property type="project" value="TreeGrafter"/>
</dbReference>
<evidence type="ECO:0000256" key="5">
    <source>
        <dbReference type="ARBA" id="ARBA00022530"/>
    </source>
</evidence>
<keyword evidence="4" id="KW-0964">Secreted</keyword>
<name>A0AAJ7XAL7_PETMA</name>
<dbReference type="PANTHER" id="PTHR12027">
    <property type="entry name" value="WNT RELATED"/>
    <property type="match status" value="1"/>
</dbReference>
<dbReference type="Gene3D" id="3.30.2460.20">
    <property type="match status" value="1"/>
</dbReference>
<proteinExistence type="inferred from homology"/>
<comment type="function">
    <text evidence="10">Ligand for members of the frizzled family of seven transmembrane receptors.</text>
</comment>
<sequence length="495" mass="52163">MKTPLDFPGAVPGTAALGASAICVRLAGLSARQRTACARRPRAVVAAGLGVEAAAAECSRLFREQRWNCTGIGGAVGMMGRRLPVGSREAAFFHALTAAAVAHAVTAACSRGALGGCGCDATKEGLASPHGGANGAVGGANMIVGGDYGTVGGAYQSDTAVGGAHRAWGGTHERMGGAYGMKGGVSGTAGRSKGGTAVVGRVNGAAAGRANGMGGGLWKDEAAWRWGGCSADLEHGVEFSREFVDAGEAAHEARALMNLHNHGAGREALRRASTLHCRCHGISGSCSARTCWALLPPLREVSLRLKAKFKTARAVEAVLATRHRRPVFLHLKRPDTTSTRDAKSWKPRKPTKEELVFLEKSPDFCEEDARAGVAGTTGRRCHRRPGAGGCEILCCGRGYNTVLLHQHHVDDDDDDVDDDDDDVDDDADDVDDDDDDDDDGLTRDGDDGYGGGGGRAVKRRCNCAFHWCCHVSCSACARHQQRWRRRRRTEVHTCK</sequence>
<keyword evidence="3 10" id="KW-0217">Developmental protein</keyword>
<keyword evidence="9" id="KW-0449">Lipoprotein</keyword>
<dbReference type="GO" id="GO:0060070">
    <property type="term" value="P:canonical Wnt signaling pathway"/>
    <property type="evidence" value="ECO:0007669"/>
    <property type="project" value="TreeGrafter"/>
</dbReference>
<comment type="similarity">
    <text evidence="2 10">Belongs to the Wnt family.</text>
</comment>
<dbReference type="GO" id="GO:0005109">
    <property type="term" value="F:frizzled binding"/>
    <property type="evidence" value="ECO:0007669"/>
    <property type="project" value="TreeGrafter"/>
</dbReference>
<evidence type="ECO:0000256" key="2">
    <source>
        <dbReference type="ARBA" id="ARBA00005683"/>
    </source>
</evidence>
<evidence type="ECO:0000256" key="6">
    <source>
        <dbReference type="ARBA" id="ARBA00022687"/>
    </source>
</evidence>
<evidence type="ECO:0000256" key="10">
    <source>
        <dbReference type="RuleBase" id="RU003500"/>
    </source>
</evidence>
<keyword evidence="5" id="KW-0272">Extracellular matrix</keyword>
<reference evidence="13" key="1">
    <citation type="submission" date="2025-08" db="UniProtKB">
        <authorList>
            <consortium name="RefSeq"/>
        </authorList>
    </citation>
    <scope>IDENTIFICATION</scope>
    <source>
        <tissue evidence="13">Sperm</tissue>
    </source>
</reference>
<evidence type="ECO:0000256" key="9">
    <source>
        <dbReference type="ARBA" id="ARBA00023288"/>
    </source>
</evidence>
<evidence type="ECO:0000256" key="11">
    <source>
        <dbReference type="SAM" id="MobiDB-lite"/>
    </source>
</evidence>
<dbReference type="Proteomes" id="UP001318040">
    <property type="component" value="Chromosome 46"/>
</dbReference>
<dbReference type="AlphaFoldDB" id="A0AAJ7XAL7"/>
<organism evidence="12 13">
    <name type="scientific">Petromyzon marinus</name>
    <name type="common">Sea lamprey</name>
    <dbReference type="NCBI Taxonomy" id="7757"/>
    <lineage>
        <taxon>Eukaryota</taxon>
        <taxon>Metazoa</taxon>
        <taxon>Chordata</taxon>
        <taxon>Craniata</taxon>
        <taxon>Vertebrata</taxon>
        <taxon>Cyclostomata</taxon>
        <taxon>Hyperoartia</taxon>
        <taxon>Petromyzontiformes</taxon>
        <taxon>Petromyzontidae</taxon>
        <taxon>Petromyzon</taxon>
    </lineage>
</organism>
<feature type="region of interest" description="Disordered" evidence="11">
    <location>
        <begin position="410"/>
        <end position="452"/>
    </location>
</feature>
<dbReference type="GO" id="GO:0046330">
    <property type="term" value="P:positive regulation of JNK cascade"/>
    <property type="evidence" value="ECO:0007669"/>
    <property type="project" value="TreeGrafter"/>
</dbReference>
<dbReference type="SMART" id="SM00097">
    <property type="entry name" value="WNT1"/>
    <property type="match status" value="1"/>
</dbReference>
<dbReference type="InterPro" id="IPR043158">
    <property type="entry name" value="Wnt_C"/>
</dbReference>
<evidence type="ECO:0000256" key="7">
    <source>
        <dbReference type="ARBA" id="ARBA00023157"/>
    </source>
</evidence>
<evidence type="ECO:0000313" key="12">
    <source>
        <dbReference type="Proteomes" id="UP001318040"/>
    </source>
</evidence>